<accession>A0A9W8DI03</accession>
<organism evidence="2 3">
    <name type="scientific">Mycoemilia scoparia</name>
    <dbReference type="NCBI Taxonomy" id="417184"/>
    <lineage>
        <taxon>Eukaryota</taxon>
        <taxon>Fungi</taxon>
        <taxon>Fungi incertae sedis</taxon>
        <taxon>Zoopagomycota</taxon>
        <taxon>Kickxellomycotina</taxon>
        <taxon>Kickxellomycetes</taxon>
        <taxon>Kickxellales</taxon>
        <taxon>Kickxellaceae</taxon>
        <taxon>Mycoemilia</taxon>
    </lineage>
</organism>
<evidence type="ECO:0000313" key="3">
    <source>
        <dbReference type="Proteomes" id="UP001150538"/>
    </source>
</evidence>
<gene>
    <name evidence="2" type="ORF">H4219_006268</name>
</gene>
<feature type="signal peptide" evidence="1">
    <location>
        <begin position="1"/>
        <end position="26"/>
    </location>
</feature>
<evidence type="ECO:0000313" key="2">
    <source>
        <dbReference type="EMBL" id="KAJ1910171.1"/>
    </source>
</evidence>
<protein>
    <submittedName>
        <fullName evidence="2">Uncharacterized protein</fullName>
    </submittedName>
</protein>
<sequence>MNFFTSALISTALVLLSVSGPMAVHGLSNKYVFCSARGTDMDAGAATVAVCASGAQKYGWTLERTDTNAVRCAGLENNSEQIQYLIDQCKRYNVGAYLAGY</sequence>
<reference evidence="2" key="1">
    <citation type="submission" date="2022-07" db="EMBL/GenBank/DDBJ databases">
        <title>Phylogenomic reconstructions and comparative analyses of Kickxellomycotina fungi.</title>
        <authorList>
            <person name="Reynolds N.K."/>
            <person name="Stajich J.E."/>
            <person name="Barry K."/>
            <person name="Grigoriev I.V."/>
            <person name="Crous P."/>
            <person name="Smith M.E."/>
        </authorList>
    </citation>
    <scope>NUCLEOTIDE SEQUENCE</scope>
    <source>
        <strain evidence="2">NBRC 100468</strain>
    </source>
</reference>
<dbReference type="EMBL" id="JANBPU010000620">
    <property type="protein sequence ID" value="KAJ1910171.1"/>
    <property type="molecule type" value="Genomic_DNA"/>
</dbReference>
<keyword evidence="1" id="KW-0732">Signal</keyword>
<feature type="chain" id="PRO_5040770757" evidence="1">
    <location>
        <begin position="27"/>
        <end position="101"/>
    </location>
</feature>
<name>A0A9W8DI03_9FUNG</name>
<evidence type="ECO:0000256" key="1">
    <source>
        <dbReference type="SAM" id="SignalP"/>
    </source>
</evidence>
<proteinExistence type="predicted"/>
<dbReference type="AlphaFoldDB" id="A0A9W8DI03"/>
<dbReference type="Proteomes" id="UP001150538">
    <property type="component" value="Unassembled WGS sequence"/>
</dbReference>
<keyword evidence="3" id="KW-1185">Reference proteome</keyword>
<comment type="caution">
    <text evidence="2">The sequence shown here is derived from an EMBL/GenBank/DDBJ whole genome shotgun (WGS) entry which is preliminary data.</text>
</comment>